<name>A0A813G338_POLGL</name>
<dbReference type="OrthoDB" id="414630at2759"/>
<organism evidence="1 2">
    <name type="scientific">Polarella glacialis</name>
    <name type="common">Dinoflagellate</name>
    <dbReference type="NCBI Taxonomy" id="89957"/>
    <lineage>
        <taxon>Eukaryota</taxon>
        <taxon>Sar</taxon>
        <taxon>Alveolata</taxon>
        <taxon>Dinophyceae</taxon>
        <taxon>Suessiales</taxon>
        <taxon>Suessiaceae</taxon>
        <taxon>Polarella</taxon>
    </lineage>
</organism>
<keyword evidence="2" id="KW-1185">Reference proteome</keyword>
<reference evidence="1" key="1">
    <citation type="submission" date="2021-02" db="EMBL/GenBank/DDBJ databases">
        <authorList>
            <person name="Dougan E. K."/>
            <person name="Rhodes N."/>
            <person name="Thang M."/>
            <person name="Chan C."/>
        </authorList>
    </citation>
    <scope>NUCLEOTIDE SEQUENCE</scope>
</reference>
<protein>
    <submittedName>
        <fullName evidence="1">Uncharacterized protein</fullName>
    </submittedName>
</protein>
<accession>A0A813G338</accession>
<feature type="non-terminal residue" evidence="1">
    <location>
        <position position="251"/>
    </location>
</feature>
<proteinExistence type="predicted"/>
<sequence length="251" mass="28135">ESTLHCLDLFGASQKVAKTWQKRGHQAESFDIKTGGQLRDIVSKTGFLHLMHLGLRLVDGGIVVGGPPCSLFVFLSSSVHMRHIFSPSGCPWNDKVRLANQIVRNVATFIRVLKTQRKTYVIFEQPAGSWMFKMHCFVELIALLSLVCGHDMDKVTHLLGDLPTLGLMQRRMTKNVKNKLKEKRKANMKSNKAKVYYVADKTMGKVSGGRDLPASAYYTTSFCNALYKCWLHDFTEPAAASSRPNLSRDVS</sequence>
<evidence type="ECO:0000313" key="1">
    <source>
        <dbReference type="EMBL" id="CAE8621283.1"/>
    </source>
</evidence>
<evidence type="ECO:0000313" key="2">
    <source>
        <dbReference type="Proteomes" id="UP000654075"/>
    </source>
</evidence>
<dbReference type="EMBL" id="CAJNNV010027694">
    <property type="protein sequence ID" value="CAE8621283.1"/>
    <property type="molecule type" value="Genomic_DNA"/>
</dbReference>
<dbReference type="AlphaFoldDB" id="A0A813G338"/>
<dbReference type="Proteomes" id="UP000654075">
    <property type="component" value="Unassembled WGS sequence"/>
</dbReference>
<comment type="caution">
    <text evidence="1">The sequence shown here is derived from an EMBL/GenBank/DDBJ whole genome shotgun (WGS) entry which is preliminary data.</text>
</comment>
<gene>
    <name evidence="1" type="ORF">PGLA1383_LOCUS38804</name>
</gene>